<evidence type="ECO:0000256" key="11">
    <source>
        <dbReference type="ARBA" id="ARBA00023214"/>
    </source>
</evidence>
<evidence type="ECO:0000256" key="6">
    <source>
        <dbReference type="ARBA" id="ARBA00012595"/>
    </source>
</evidence>
<dbReference type="InterPro" id="IPR017853">
    <property type="entry name" value="GH"/>
</dbReference>
<sequence>MKMMALMVLGLGLATANPSPLLPDRTGIVQLFEWTFKEISEECKNFLGPYGYAGLQTSPVNEYAVLENRPWYERYQPVSYKIISRSGNDEQFKEMVKTCNNAGVRVFVDVVFNHMCGDVPNAHGIGGSPADPRNKFYPAVPYNSNNFHSSCSIHSYQNAGEVRNCELVGLHDLDQSQSYVRNKIIDFLNHLVDLGVAGFRIDAAKHMWPQDLQYIYSQIKSLSTDHGFKAGTRPYIYQEVIDLGGEGIKATDYTGFGSVVDFKYSREVSRVFAGFNKFKWLRTYGPSWGILPSDVCLAFIDNHDNQRDGGKDILTYKRSREYKMANAFMLSWPHGTPRIMSSYDFNTRDQGPPHNSDYSISNVIRKPDMSCGGGWICEHRWRQIYNMVAFSNAVKGTPVTNFWDNDNNQIAYCRGNKGFIAFNGEYYDLNMPLQTCLPAGKYCDVISGTKLGNGKCSGKAVTVNERGMARIIMDKNAEDGVLAIHINSRA</sequence>
<evidence type="ECO:0000313" key="19">
    <source>
        <dbReference type="EMBL" id="ATU82421.1"/>
    </source>
</evidence>
<comment type="subunit">
    <text evidence="5">Monomer.</text>
</comment>
<protein>
    <recommendedName>
        <fullName evidence="6 15">Alpha-amylase</fullName>
        <ecNumber evidence="6 15">3.2.1.1</ecNumber>
    </recommendedName>
</protein>
<keyword evidence="10" id="KW-1015">Disulfide bond</keyword>
<dbReference type="GO" id="GO:0005975">
    <property type="term" value="P:carbohydrate metabolic process"/>
    <property type="evidence" value="ECO:0007669"/>
    <property type="project" value="InterPro"/>
</dbReference>
<dbReference type="GO" id="GO:0046872">
    <property type="term" value="F:metal ion binding"/>
    <property type="evidence" value="ECO:0007669"/>
    <property type="project" value="UniProtKB-KW"/>
</dbReference>
<evidence type="ECO:0000256" key="9">
    <source>
        <dbReference type="ARBA" id="ARBA00022837"/>
    </source>
</evidence>
<evidence type="ECO:0000256" key="12">
    <source>
        <dbReference type="ARBA" id="ARBA00023277"/>
    </source>
</evidence>
<feature type="domain" description="Alpha-amylase C-terminal" evidence="17">
    <location>
        <begin position="400"/>
        <end position="489"/>
    </location>
</feature>
<dbReference type="EC" id="3.2.1.1" evidence="6 15"/>
<dbReference type="SUPFAM" id="SSF51011">
    <property type="entry name" value="Glycosyl hydrolase domain"/>
    <property type="match status" value="1"/>
</dbReference>
<dbReference type="SUPFAM" id="SSF51445">
    <property type="entry name" value="(Trans)glycosidases"/>
    <property type="match status" value="1"/>
</dbReference>
<accession>A0A2K8JL28</accession>
<dbReference type="Gene3D" id="3.20.20.80">
    <property type="entry name" value="Glycosidases"/>
    <property type="match status" value="1"/>
</dbReference>
<dbReference type="PRINTS" id="PR00110">
    <property type="entry name" value="ALPHAAMYLASE"/>
</dbReference>
<dbReference type="InterPro" id="IPR006046">
    <property type="entry name" value="Alpha_amylase"/>
</dbReference>
<evidence type="ECO:0000256" key="13">
    <source>
        <dbReference type="ARBA" id="ARBA00023295"/>
    </source>
</evidence>
<feature type="domain" description="Glycosyl hydrolase family 13 catalytic" evidence="18">
    <location>
        <begin position="26"/>
        <end position="391"/>
    </location>
</feature>
<dbReference type="InterPro" id="IPR006048">
    <property type="entry name" value="A-amylase/branching_C"/>
</dbReference>
<comment type="cofactor">
    <cofactor evidence="3">
        <name>chloride</name>
        <dbReference type="ChEBI" id="CHEBI:17996"/>
    </cofactor>
</comment>
<dbReference type="SMART" id="SM00632">
    <property type="entry name" value="Aamy_C"/>
    <property type="match status" value="1"/>
</dbReference>
<keyword evidence="8 15" id="KW-0378">Hydrolase</keyword>
<dbReference type="GO" id="GO:0004556">
    <property type="term" value="F:alpha-amylase activity"/>
    <property type="evidence" value="ECO:0007669"/>
    <property type="project" value="UniProtKB-UniRule"/>
</dbReference>
<dbReference type="InterPro" id="IPR006047">
    <property type="entry name" value="GH13_cat_dom"/>
</dbReference>
<comment type="cofactor">
    <cofactor evidence="2">
        <name>Ca(2+)</name>
        <dbReference type="ChEBI" id="CHEBI:29108"/>
    </cofactor>
</comment>
<dbReference type="SMART" id="SM00642">
    <property type="entry name" value="Aamy"/>
    <property type="match status" value="1"/>
</dbReference>
<organism evidence="19">
    <name type="scientific">Lethocerus distinctifemur</name>
    <dbReference type="NCBI Taxonomy" id="280095"/>
    <lineage>
        <taxon>Eukaryota</taxon>
        <taxon>Metazoa</taxon>
        <taxon>Ecdysozoa</taxon>
        <taxon>Arthropoda</taxon>
        <taxon>Hexapoda</taxon>
        <taxon>Insecta</taxon>
        <taxon>Pterygota</taxon>
        <taxon>Neoptera</taxon>
        <taxon>Paraneoptera</taxon>
        <taxon>Hemiptera</taxon>
        <taxon>Heteroptera</taxon>
        <taxon>Panheteroptera</taxon>
        <taxon>Nepomorpha</taxon>
        <taxon>Belostomatidae</taxon>
        <taxon>Lethocerinae</taxon>
        <taxon>Lethocerus</taxon>
    </lineage>
</organism>
<evidence type="ECO:0000256" key="3">
    <source>
        <dbReference type="ARBA" id="ARBA00001923"/>
    </source>
</evidence>
<dbReference type="AlphaFoldDB" id="A0A2K8JL28"/>
<evidence type="ECO:0000256" key="7">
    <source>
        <dbReference type="ARBA" id="ARBA00022723"/>
    </source>
</evidence>
<reference evidence="19" key="1">
    <citation type="journal article" date="2018" name="Cell. Mol. Life Sci.">
        <title>Giant fish-killing water bug reveals ancient and dynamic venom evolution in Heteroptera.</title>
        <authorList>
            <person name="Walker A.A."/>
            <person name="Hernandez-Vargas M.J."/>
            <person name="Corzo G."/>
            <person name="Fry B.G."/>
            <person name="King G.F."/>
        </authorList>
    </citation>
    <scope>NUCLEOTIDE SEQUENCE</scope>
</reference>
<comment type="catalytic activity">
    <reaction evidence="1 15">
        <text>Endohydrolysis of (1-&gt;4)-alpha-D-glucosidic linkages in polysaccharides containing three or more (1-&gt;4)-alpha-linked D-glucose units.</text>
        <dbReference type="EC" id="3.2.1.1"/>
    </reaction>
</comment>
<dbReference type="InterPro" id="IPR013780">
    <property type="entry name" value="Glyco_hydro_b"/>
</dbReference>
<keyword evidence="13 15" id="KW-0326">Glycosidase</keyword>
<evidence type="ECO:0000259" key="18">
    <source>
        <dbReference type="SMART" id="SM00642"/>
    </source>
</evidence>
<keyword evidence="16" id="KW-0732">Signal</keyword>
<evidence type="ECO:0000259" key="17">
    <source>
        <dbReference type="SMART" id="SM00632"/>
    </source>
</evidence>
<feature type="chain" id="PRO_5014966102" description="Alpha-amylase" evidence="16">
    <location>
        <begin position="17"/>
        <end position="490"/>
    </location>
</feature>
<dbReference type="CDD" id="cd11317">
    <property type="entry name" value="AmyAc_bac_euk_AmyA"/>
    <property type="match status" value="1"/>
</dbReference>
<evidence type="ECO:0000256" key="5">
    <source>
        <dbReference type="ARBA" id="ARBA00011245"/>
    </source>
</evidence>
<dbReference type="EMBL" id="MF683280">
    <property type="protein sequence ID" value="ATU82421.1"/>
    <property type="molecule type" value="mRNA"/>
</dbReference>
<evidence type="ECO:0000256" key="16">
    <source>
        <dbReference type="SAM" id="SignalP"/>
    </source>
</evidence>
<dbReference type="PANTHER" id="PTHR43447">
    <property type="entry name" value="ALPHA-AMYLASE"/>
    <property type="match status" value="1"/>
</dbReference>
<keyword evidence="9" id="KW-0106">Calcium</keyword>
<dbReference type="Pfam" id="PF02806">
    <property type="entry name" value="Alpha-amylase_C"/>
    <property type="match status" value="1"/>
</dbReference>
<keyword evidence="11" id="KW-0868">Chloride</keyword>
<keyword evidence="12 15" id="KW-0119">Carbohydrate metabolism</keyword>
<evidence type="ECO:0000256" key="1">
    <source>
        <dbReference type="ARBA" id="ARBA00000548"/>
    </source>
</evidence>
<dbReference type="InterPro" id="IPR031319">
    <property type="entry name" value="A-amylase_C"/>
</dbReference>
<keyword evidence="7" id="KW-0479">Metal-binding</keyword>
<name>A0A2K8JL28_9HEMI</name>
<evidence type="ECO:0000256" key="14">
    <source>
        <dbReference type="RuleBase" id="RU003615"/>
    </source>
</evidence>
<evidence type="ECO:0000256" key="10">
    <source>
        <dbReference type="ARBA" id="ARBA00023157"/>
    </source>
</evidence>
<comment type="similarity">
    <text evidence="4 14">Belongs to the glycosyl hydrolase 13 family.</text>
</comment>
<dbReference type="Gene3D" id="2.60.40.1180">
    <property type="entry name" value="Golgi alpha-mannosidase II"/>
    <property type="match status" value="1"/>
</dbReference>
<proteinExistence type="evidence at transcript level"/>
<feature type="signal peptide" evidence="16">
    <location>
        <begin position="1"/>
        <end position="16"/>
    </location>
</feature>
<evidence type="ECO:0000256" key="2">
    <source>
        <dbReference type="ARBA" id="ARBA00001913"/>
    </source>
</evidence>
<evidence type="ECO:0000256" key="4">
    <source>
        <dbReference type="ARBA" id="ARBA00008061"/>
    </source>
</evidence>
<evidence type="ECO:0000256" key="15">
    <source>
        <dbReference type="RuleBase" id="RU361134"/>
    </source>
</evidence>
<evidence type="ECO:0000256" key="8">
    <source>
        <dbReference type="ARBA" id="ARBA00022801"/>
    </source>
</evidence>
<dbReference type="Pfam" id="PF00128">
    <property type="entry name" value="Alpha-amylase"/>
    <property type="match status" value="1"/>
</dbReference>
<dbReference type="SMR" id="A0A2K8JL28"/>